<reference evidence="2 3" key="1">
    <citation type="submission" date="2019-02" db="EMBL/GenBank/DDBJ databases">
        <title>Genomic Encyclopedia of Type Strains, Phase IV (KMG-IV): sequencing the most valuable type-strain genomes for metagenomic binning, comparative biology and taxonomic classification.</title>
        <authorList>
            <person name="Goeker M."/>
        </authorList>
    </citation>
    <scope>NUCLEOTIDE SEQUENCE [LARGE SCALE GENOMIC DNA]</scope>
    <source>
        <strain evidence="2 3">DSM 43045</strain>
    </source>
</reference>
<feature type="transmembrane region" description="Helical" evidence="1">
    <location>
        <begin position="42"/>
        <end position="65"/>
    </location>
</feature>
<dbReference type="AlphaFoldDB" id="A0A4Q7M8Z0"/>
<dbReference type="Proteomes" id="UP000293289">
    <property type="component" value="Unassembled WGS sequence"/>
</dbReference>
<keyword evidence="1" id="KW-1133">Transmembrane helix</keyword>
<keyword evidence="1" id="KW-0812">Transmembrane</keyword>
<keyword evidence="3" id="KW-1185">Reference proteome</keyword>
<feature type="transmembrane region" description="Helical" evidence="1">
    <location>
        <begin position="112"/>
        <end position="138"/>
    </location>
</feature>
<dbReference type="EMBL" id="SGWY01000003">
    <property type="protein sequence ID" value="RZS64274.1"/>
    <property type="molecule type" value="Genomic_DNA"/>
</dbReference>
<evidence type="ECO:0000313" key="2">
    <source>
        <dbReference type="EMBL" id="RZS64274.1"/>
    </source>
</evidence>
<protein>
    <submittedName>
        <fullName evidence="2">Uncharacterized protein</fullName>
    </submittedName>
</protein>
<comment type="caution">
    <text evidence="2">The sequence shown here is derived from an EMBL/GenBank/DDBJ whole genome shotgun (WGS) entry which is preliminary data.</text>
</comment>
<dbReference type="RefSeq" id="WP_130353525.1">
    <property type="nucleotide sequence ID" value="NZ_SGWY01000003.1"/>
</dbReference>
<evidence type="ECO:0000256" key="1">
    <source>
        <dbReference type="SAM" id="Phobius"/>
    </source>
</evidence>
<name>A0A4Q7M8Z0_9MICO</name>
<keyword evidence="1" id="KW-0472">Membrane</keyword>
<dbReference type="Pfam" id="PF19616">
    <property type="entry name" value="DUF6121"/>
    <property type="match status" value="1"/>
</dbReference>
<evidence type="ECO:0000313" key="3">
    <source>
        <dbReference type="Proteomes" id="UP000293289"/>
    </source>
</evidence>
<accession>A0A4Q7M8Z0</accession>
<proteinExistence type="predicted"/>
<gene>
    <name evidence="2" type="ORF">EV187_2654</name>
</gene>
<organism evidence="2 3">
    <name type="scientific">Agromyces ramosus</name>
    <dbReference type="NCBI Taxonomy" id="33879"/>
    <lineage>
        <taxon>Bacteria</taxon>
        <taxon>Bacillati</taxon>
        <taxon>Actinomycetota</taxon>
        <taxon>Actinomycetes</taxon>
        <taxon>Micrococcales</taxon>
        <taxon>Microbacteriaceae</taxon>
        <taxon>Agromyces</taxon>
    </lineage>
</organism>
<dbReference type="InterPro" id="IPR046124">
    <property type="entry name" value="DUF6121"/>
</dbReference>
<sequence>MDAARRNAWVVAAFAAALDLALVVCAYGFVSLLTDADVIVDPAAGLLVGPAAIGASVAAVLLTLAHTLRRPDRQWPSVVFSALWSWLAAVVVATVGYALATGLVTPSAFFGVGFGIGWFGLLIPALAAVVGSLAALVARGRSMGMERPRWPWERDDEE</sequence>
<feature type="transmembrane region" description="Helical" evidence="1">
    <location>
        <begin position="7"/>
        <end position="30"/>
    </location>
</feature>
<feature type="transmembrane region" description="Helical" evidence="1">
    <location>
        <begin position="77"/>
        <end position="100"/>
    </location>
</feature>